<feature type="transmembrane region" description="Helical" evidence="1">
    <location>
        <begin position="7"/>
        <end position="28"/>
    </location>
</feature>
<accession>A0ABX8CKU3</accession>
<name>A0ABX8CKU3_9NOCA</name>
<keyword evidence="1" id="KW-0472">Membrane</keyword>
<dbReference type="EMBL" id="CP074371">
    <property type="protein sequence ID" value="QVI19539.1"/>
    <property type="molecule type" value="Genomic_DNA"/>
</dbReference>
<reference evidence="2 3" key="1">
    <citation type="submission" date="2021-04" db="EMBL/GenBank/DDBJ databases">
        <title>Nocardia tengchongensis.</title>
        <authorList>
            <person name="Zhuang k."/>
            <person name="Ran Y."/>
            <person name="Li W."/>
        </authorList>
    </citation>
    <scope>NUCLEOTIDE SEQUENCE [LARGE SCALE GENOMIC DNA]</scope>
    <source>
        <strain evidence="2 3">CFH S0057</strain>
    </source>
</reference>
<keyword evidence="1" id="KW-0812">Transmembrane</keyword>
<keyword evidence="1" id="KW-1133">Transmembrane helix</keyword>
<sequence length="54" mass="6061">MRPVLEILKFAAVYILVMIAFYITAYLMQHILPIDLNPPVQISCPADSPATTRT</sequence>
<evidence type="ECO:0000313" key="2">
    <source>
        <dbReference type="EMBL" id="QVI19539.1"/>
    </source>
</evidence>
<keyword evidence="3" id="KW-1185">Reference proteome</keyword>
<evidence type="ECO:0000313" key="3">
    <source>
        <dbReference type="Proteomes" id="UP000683310"/>
    </source>
</evidence>
<dbReference type="Proteomes" id="UP000683310">
    <property type="component" value="Chromosome"/>
</dbReference>
<organism evidence="2 3">
    <name type="scientific">Nocardia tengchongensis</name>
    <dbReference type="NCBI Taxonomy" id="2055889"/>
    <lineage>
        <taxon>Bacteria</taxon>
        <taxon>Bacillati</taxon>
        <taxon>Actinomycetota</taxon>
        <taxon>Actinomycetes</taxon>
        <taxon>Mycobacteriales</taxon>
        <taxon>Nocardiaceae</taxon>
        <taxon>Nocardia</taxon>
    </lineage>
</organism>
<evidence type="ECO:0000256" key="1">
    <source>
        <dbReference type="SAM" id="Phobius"/>
    </source>
</evidence>
<proteinExistence type="predicted"/>
<dbReference type="RefSeq" id="WP_213555571.1">
    <property type="nucleotide sequence ID" value="NZ_JBHZDI010000038.1"/>
</dbReference>
<gene>
    <name evidence="2" type="ORF">KHQ06_24590</name>
</gene>
<protein>
    <submittedName>
        <fullName evidence="2">Uncharacterized protein</fullName>
    </submittedName>
</protein>